<keyword evidence="2" id="KW-1185">Reference proteome</keyword>
<accession>A0A8J5XT51</accession>
<organism evidence="1 2">
    <name type="scientific">Diacronema lutheri</name>
    <name type="common">Unicellular marine alga</name>
    <name type="synonym">Monochrysis lutheri</name>
    <dbReference type="NCBI Taxonomy" id="2081491"/>
    <lineage>
        <taxon>Eukaryota</taxon>
        <taxon>Haptista</taxon>
        <taxon>Haptophyta</taxon>
        <taxon>Pavlovophyceae</taxon>
        <taxon>Pavlovales</taxon>
        <taxon>Pavlovaceae</taxon>
        <taxon>Diacronema</taxon>
    </lineage>
</organism>
<reference evidence="1" key="1">
    <citation type="submission" date="2021-05" db="EMBL/GenBank/DDBJ databases">
        <title>The genome of the haptophyte Pavlova lutheri (Diacronema luteri, Pavlovales) - a model for lipid biosynthesis in eukaryotic algae.</title>
        <authorList>
            <person name="Hulatt C.J."/>
            <person name="Posewitz M.C."/>
        </authorList>
    </citation>
    <scope>NUCLEOTIDE SEQUENCE</scope>
    <source>
        <strain evidence="1">NIVA-4/92</strain>
    </source>
</reference>
<evidence type="ECO:0000313" key="2">
    <source>
        <dbReference type="Proteomes" id="UP000751190"/>
    </source>
</evidence>
<dbReference type="Proteomes" id="UP000751190">
    <property type="component" value="Unassembled WGS sequence"/>
</dbReference>
<dbReference type="PANTHER" id="PTHR35818">
    <property type="entry name" value="C1ORF189"/>
    <property type="match status" value="1"/>
</dbReference>
<protein>
    <submittedName>
        <fullName evidence="1">Uncharacterized protein</fullName>
    </submittedName>
</protein>
<dbReference type="EMBL" id="JAGTXO010000002">
    <property type="protein sequence ID" value="KAG8470039.1"/>
    <property type="molecule type" value="Genomic_DNA"/>
</dbReference>
<evidence type="ECO:0000313" key="1">
    <source>
        <dbReference type="EMBL" id="KAG8470039.1"/>
    </source>
</evidence>
<proteinExistence type="predicted"/>
<gene>
    <name evidence="1" type="ORF">KFE25_006494</name>
</gene>
<dbReference type="PANTHER" id="PTHR35818:SF1">
    <property type="entry name" value="CILIA- AND FLAGELLA-ASSOCIATED PROTEIN 141"/>
    <property type="match status" value="1"/>
</dbReference>
<dbReference type="AlphaFoldDB" id="A0A8J5XT51"/>
<dbReference type="OrthoDB" id="2122938at2759"/>
<name>A0A8J5XT51_DIALT</name>
<dbReference type="Pfam" id="PF15104">
    <property type="entry name" value="CFAP141"/>
    <property type="match status" value="1"/>
</dbReference>
<dbReference type="InterPro" id="IPR029375">
    <property type="entry name" value="CFAP141"/>
</dbReference>
<comment type="caution">
    <text evidence="1">The sequence shown here is derived from an EMBL/GenBank/DDBJ whole genome shotgun (WGS) entry which is preliminary data.</text>
</comment>
<sequence>MKMTREGKVARRVEEDNIRAQYVDDAKSYQMTSMRTAWFDANEKRQTERRHRIEQMHNKEELIQANRELVLQRRARLREFLTDEAIMYEQQLNAIGLAFMKDRT</sequence>